<accession>A0ACB7GDN1</accession>
<gene>
    <name evidence="1" type="ORF">MANES_14G029833v8</name>
</gene>
<dbReference type="Proteomes" id="UP000091857">
    <property type="component" value="Chromosome 14"/>
</dbReference>
<reference evidence="2" key="1">
    <citation type="journal article" date="2016" name="Nat. Biotechnol.">
        <title>Sequencing wild and cultivated cassava and related species reveals extensive interspecific hybridization and genetic diversity.</title>
        <authorList>
            <person name="Bredeson J.V."/>
            <person name="Lyons J.B."/>
            <person name="Prochnik S.E."/>
            <person name="Wu G.A."/>
            <person name="Ha C.M."/>
            <person name="Edsinger-Gonzales E."/>
            <person name="Grimwood J."/>
            <person name="Schmutz J."/>
            <person name="Rabbi I.Y."/>
            <person name="Egesi C."/>
            <person name="Nauluvula P."/>
            <person name="Lebot V."/>
            <person name="Ndunguru J."/>
            <person name="Mkamilo G."/>
            <person name="Bart R.S."/>
            <person name="Setter T.L."/>
            <person name="Gleadow R.M."/>
            <person name="Kulakow P."/>
            <person name="Ferguson M.E."/>
            <person name="Rounsley S."/>
            <person name="Rokhsar D.S."/>
        </authorList>
    </citation>
    <scope>NUCLEOTIDE SEQUENCE [LARGE SCALE GENOMIC DNA]</scope>
    <source>
        <strain evidence="2">cv. AM560-2</strain>
    </source>
</reference>
<name>A0ACB7GDN1_MANES</name>
<dbReference type="EMBL" id="CM004400">
    <property type="protein sequence ID" value="KAG8638434.1"/>
    <property type="molecule type" value="Genomic_DNA"/>
</dbReference>
<organism evidence="1 2">
    <name type="scientific">Manihot esculenta</name>
    <name type="common">Cassava</name>
    <name type="synonym">Jatropha manihot</name>
    <dbReference type="NCBI Taxonomy" id="3983"/>
    <lineage>
        <taxon>Eukaryota</taxon>
        <taxon>Viridiplantae</taxon>
        <taxon>Streptophyta</taxon>
        <taxon>Embryophyta</taxon>
        <taxon>Tracheophyta</taxon>
        <taxon>Spermatophyta</taxon>
        <taxon>Magnoliopsida</taxon>
        <taxon>eudicotyledons</taxon>
        <taxon>Gunneridae</taxon>
        <taxon>Pentapetalae</taxon>
        <taxon>rosids</taxon>
        <taxon>fabids</taxon>
        <taxon>Malpighiales</taxon>
        <taxon>Euphorbiaceae</taxon>
        <taxon>Crotonoideae</taxon>
        <taxon>Manihoteae</taxon>
        <taxon>Manihot</taxon>
    </lineage>
</organism>
<keyword evidence="2" id="KW-1185">Reference proteome</keyword>
<protein>
    <submittedName>
        <fullName evidence="1">Uncharacterized protein</fullName>
    </submittedName>
</protein>
<evidence type="ECO:0000313" key="1">
    <source>
        <dbReference type="EMBL" id="KAG8638434.1"/>
    </source>
</evidence>
<proteinExistence type="predicted"/>
<sequence length="123" mass="13707">MKGIAGLRYFFFFFQGKPFYSGAKVSFILGTHVANGLCSGGIHIPEKMLPRIDTIRLLFICLPMRFPSMILLPEAADVLDICIFFALAPTGINAGLADSEFVCFSWLYVFASIEREISCIIEK</sequence>
<evidence type="ECO:0000313" key="2">
    <source>
        <dbReference type="Proteomes" id="UP000091857"/>
    </source>
</evidence>
<comment type="caution">
    <text evidence="1">The sequence shown here is derived from an EMBL/GenBank/DDBJ whole genome shotgun (WGS) entry which is preliminary data.</text>
</comment>